<keyword evidence="3" id="KW-1185">Reference proteome</keyword>
<evidence type="ECO:0000313" key="3">
    <source>
        <dbReference type="Proteomes" id="UP001209854"/>
    </source>
</evidence>
<accession>A0ABT3MX12</accession>
<dbReference type="PANTHER" id="PTHR43123:SF4">
    <property type="entry name" value="POLYSACCHARIDE DEACETYLASE"/>
    <property type="match status" value="1"/>
</dbReference>
<dbReference type="PROSITE" id="PS51677">
    <property type="entry name" value="NODB"/>
    <property type="match status" value="1"/>
</dbReference>
<reference evidence="2 3" key="1">
    <citation type="submission" date="2022-10" db="EMBL/GenBank/DDBJ databases">
        <title>High-quality genome sequences of two octocoral-associated bacteria, Endozoicomonas euniceicola EF212 and Endozoicomonas gorgoniicola PS125.</title>
        <authorList>
            <person name="Chiou Y.-J."/>
            <person name="Chen Y.-H."/>
        </authorList>
    </citation>
    <scope>NUCLEOTIDE SEQUENCE [LARGE SCALE GENOMIC DNA]</scope>
    <source>
        <strain evidence="2 3">PS125</strain>
    </source>
</reference>
<evidence type="ECO:0000259" key="1">
    <source>
        <dbReference type="PROSITE" id="PS51677"/>
    </source>
</evidence>
<gene>
    <name evidence="2" type="ORF">NX722_14955</name>
</gene>
<protein>
    <submittedName>
        <fullName evidence="2">Polysaccharide deacetylase family protein</fullName>
    </submittedName>
</protein>
<dbReference type="PANTHER" id="PTHR43123">
    <property type="entry name" value="POLYSACCHARIDE DEACETYLASE-RELATED"/>
    <property type="match status" value="1"/>
</dbReference>
<organism evidence="2 3">
    <name type="scientific">Endozoicomonas gorgoniicola</name>
    <dbReference type="NCBI Taxonomy" id="1234144"/>
    <lineage>
        <taxon>Bacteria</taxon>
        <taxon>Pseudomonadati</taxon>
        <taxon>Pseudomonadota</taxon>
        <taxon>Gammaproteobacteria</taxon>
        <taxon>Oceanospirillales</taxon>
        <taxon>Endozoicomonadaceae</taxon>
        <taxon>Endozoicomonas</taxon>
    </lineage>
</organism>
<dbReference type="InterPro" id="IPR011330">
    <property type="entry name" value="Glyco_hydro/deAcase_b/a-brl"/>
</dbReference>
<proteinExistence type="predicted"/>
<dbReference type="Proteomes" id="UP001209854">
    <property type="component" value="Unassembled WGS sequence"/>
</dbReference>
<dbReference type="InterPro" id="IPR002509">
    <property type="entry name" value="NODB_dom"/>
</dbReference>
<dbReference type="EMBL" id="JAPFCC010000001">
    <property type="protein sequence ID" value="MCW7553900.1"/>
    <property type="molecule type" value="Genomic_DNA"/>
</dbReference>
<sequence>MTDQSTPYPRNWLGYAGQPPTIRLPANQRLAINLILNLEEGAERNVLDGDDSSEHYLSGFPGLSERTGTRHPSSESLFAYGTRAGFWRLHRLFDEYNVPVTVFACGQALARNPAIASALGQSNHEIAGHGWRWIDYQHFSREDERRHLLRTLDTIHQSTGKLARGWYTGRKSLHTRELVTEAGLQWDSDDYSDDYPWWQNGHLIIPYTLLNNDCLYGSSPGWITPGHFYQHLKNTFDCLYREGGAQPGLMTVGLHYRLSGHPGRSEAIRKFLNYTSSYPDVWFTTRSSIADLWIQQYRQ</sequence>
<name>A0ABT3MX12_9GAMM</name>
<feature type="domain" description="NodB homology" evidence="1">
    <location>
        <begin position="72"/>
        <end position="284"/>
    </location>
</feature>
<evidence type="ECO:0000313" key="2">
    <source>
        <dbReference type="EMBL" id="MCW7553900.1"/>
    </source>
</evidence>
<dbReference type="Gene3D" id="3.20.20.370">
    <property type="entry name" value="Glycoside hydrolase/deacetylase"/>
    <property type="match status" value="1"/>
</dbReference>
<dbReference type="Pfam" id="PF01522">
    <property type="entry name" value="Polysacc_deac_1"/>
    <property type="match status" value="1"/>
</dbReference>
<dbReference type="SUPFAM" id="SSF88713">
    <property type="entry name" value="Glycoside hydrolase/deacetylase"/>
    <property type="match status" value="1"/>
</dbReference>
<dbReference type="RefSeq" id="WP_262563639.1">
    <property type="nucleotide sequence ID" value="NZ_JAPFCC010000001.1"/>
</dbReference>
<comment type="caution">
    <text evidence="2">The sequence shown here is derived from an EMBL/GenBank/DDBJ whole genome shotgun (WGS) entry which is preliminary data.</text>
</comment>